<dbReference type="GO" id="GO:0000981">
    <property type="term" value="F:DNA-binding transcription factor activity, RNA polymerase II-specific"/>
    <property type="evidence" value="ECO:0007669"/>
    <property type="project" value="InterPro"/>
</dbReference>
<evidence type="ECO:0000256" key="5">
    <source>
        <dbReference type="ARBA" id="ARBA00023242"/>
    </source>
</evidence>
<feature type="domain" description="Zn(2)-C6 fungal-type" evidence="6">
    <location>
        <begin position="13"/>
        <end position="42"/>
    </location>
</feature>
<dbReference type="GO" id="GO:0008270">
    <property type="term" value="F:zinc ion binding"/>
    <property type="evidence" value="ECO:0007669"/>
    <property type="project" value="InterPro"/>
</dbReference>
<keyword evidence="4" id="KW-0804">Transcription</keyword>
<keyword evidence="1" id="KW-0479">Metal-binding</keyword>
<evidence type="ECO:0000256" key="3">
    <source>
        <dbReference type="ARBA" id="ARBA00023125"/>
    </source>
</evidence>
<evidence type="ECO:0000313" key="7">
    <source>
        <dbReference type="EMBL" id="PLB55753.1"/>
    </source>
</evidence>
<dbReference type="GO" id="GO:0003677">
    <property type="term" value="F:DNA binding"/>
    <property type="evidence" value="ECO:0007669"/>
    <property type="project" value="UniProtKB-KW"/>
</dbReference>
<comment type="caution">
    <text evidence="7">The sequence shown here is derived from an EMBL/GenBank/DDBJ whole genome shotgun (WGS) entry which is preliminary data.</text>
</comment>
<keyword evidence="8" id="KW-1185">Reference proteome</keyword>
<keyword evidence="5" id="KW-0539">Nucleus</keyword>
<dbReference type="CDD" id="cd12148">
    <property type="entry name" value="fungal_TF_MHR"/>
    <property type="match status" value="1"/>
</dbReference>
<accession>A0A2I2GSB3</accession>
<dbReference type="VEuPathDB" id="FungiDB:P170DRAFT_506282"/>
<dbReference type="SMART" id="SM00066">
    <property type="entry name" value="GAL4"/>
    <property type="match status" value="1"/>
</dbReference>
<proteinExistence type="predicted"/>
<dbReference type="GeneID" id="36562084"/>
<dbReference type="Gene3D" id="4.10.240.10">
    <property type="entry name" value="Zn(2)-C6 fungal-type DNA-binding domain"/>
    <property type="match status" value="1"/>
</dbReference>
<dbReference type="Proteomes" id="UP000234275">
    <property type="component" value="Unassembled WGS sequence"/>
</dbReference>
<dbReference type="InterPro" id="IPR001138">
    <property type="entry name" value="Zn2Cys6_DnaBD"/>
</dbReference>
<sequence length="573" mass="64235">MASSSRSSLVIRACDNCKKRKVKCDSANPCATCRISHLACHYTSVPKRRGPRGFRQRKAQCLVPQASSPETQQEIHQPVPEPLAEFQSEHSSPLVEGFGPLQPWQSTPAITLIAPTEVIPIVYPPHAAYAVLDSLLQSIKDKLPSLPIVEVANSCIDLYMQYTFATAPIIHEASLRSYALNFFSGVPSPSLFEASREDQRVASMRSFTFITALCASVSSVMPASLQPHGPILDRPFLRASREMLKLYEDYDLEHPNSSSLAIRCLQSTAMQHTTGKKNAAFHVVGQATLLAQSMHLYSEDSILRDDAVESQLLRLNFWNLYSADNAGLSLGTRPCILHPDLFSDCMTLHPLGEPFTPLLDPNNPRYEKPYEERLLAGFHLLPRLWSSASSLLRDIKTFNKDNEDSWGRKSCIAQSYLDFVGVLDALPSWLQISSLVSNPEDNDAVSFQKRSFWMQRCTLTMTFSCLRLVILRECIDSGLCSIMGLSEQPLAWAMKQAEMIQDFLQTFDDIPFAYHQIKGEPSVERIRRVGTILLALIQNVDNDIIKKRANSYFERILDSLARLNSKASEELTC</sequence>
<evidence type="ECO:0000256" key="1">
    <source>
        <dbReference type="ARBA" id="ARBA00022723"/>
    </source>
</evidence>
<dbReference type="STRING" id="1392250.A0A2I2GSB3"/>
<dbReference type="InterPro" id="IPR050797">
    <property type="entry name" value="Carb_Metab_Trans_Reg"/>
</dbReference>
<evidence type="ECO:0000313" key="8">
    <source>
        <dbReference type="Proteomes" id="UP000234275"/>
    </source>
</evidence>
<dbReference type="CDD" id="cd00067">
    <property type="entry name" value="GAL4"/>
    <property type="match status" value="1"/>
</dbReference>
<keyword evidence="3" id="KW-0238">DNA-binding</keyword>
<organism evidence="7 8">
    <name type="scientific">Aspergillus steynii IBT 23096</name>
    <dbReference type="NCBI Taxonomy" id="1392250"/>
    <lineage>
        <taxon>Eukaryota</taxon>
        <taxon>Fungi</taxon>
        <taxon>Dikarya</taxon>
        <taxon>Ascomycota</taxon>
        <taxon>Pezizomycotina</taxon>
        <taxon>Eurotiomycetes</taxon>
        <taxon>Eurotiomycetidae</taxon>
        <taxon>Eurotiales</taxon>
        <taxon>Aspergillaceae</taxon>
        <taxon>Aspergillus</taxon>
        <taxon>Aspergillus subgen. Circumdati</taxon>
    </lineage>
</organism>
<dbReference type="SUPFAM" id="SSF57701">
    <property type="entry name" value="Zn2/Cys6 DNA-binding domain"/>
    <property type="match status" value="1"/>
</dbReference>
<name>A0A2I2GSB3_9EURO</name>
<evidence type="ECO:0000256" key="4">
    <source>
        <dbReference type="ARBA" id="ARBA00023163"/>
    </source>
</evidence>
<dbReference type="EMBL" id="MSFO01000001">
    <property type="protein sequence ID" value="PLB55753.1"/>
    <property type="molecule type" value="Genomic_DNA"/>
</dbReference>
<dbReference type="PROSITE" id="PS00463">
    <property type="entry name" value="ZN2_CY6_FUNGAL_1"/>
    <property type="match status" value="1"/>
</dbReference>
<gene>
    <name evidence="7" type="ORF">P170DRAFT_506282</name>
</gene>
<dbReference type="AlphaFoldDB" id="A0A2I2GSB3"/>
<protein>
    <recommendedName>
        <fullName evidence="6">Zn(2)-C6 fungal-type domain-containing protein</fullName>
    </recommendedName>
</protein>
<dbReference type="RefSeq" id="XP_024711055.1">
    <property type="nucleotide sequence ID" value="XM_024854378.1"/>
</dbReference>
<reference evidence="7 8" key="1">
    <citation type="submission" date="2016-12" db="EMBL/GenBank/DDBJ databases">
        <title>The genomes of Aspergillus section Nigri reveals drivers in fungal speciation.</title>
        <authorList>
            <consortium name="DOE Joint Genome Institute"/>
            <person name="Vesth T.C."/>
            <person name="Nybo J."/>
            <person name="Theobald S."/>
            <person name="Brandl J."/>
            <person name="Frisvad J.C."/>
            <person name="Nielsen K.F."/>
            <person name="Lyhne E.K."/>
            <person name="Kogle M.E."/>
            <person name="Kuo A."/>
            <person name="Riley R."/>
            <person name="Clum A."/>
            <person name="Nolan M."/>
            <person name="Lipzen A."/>
            <person name="Salamov A."/>
            <person name="Henrissat B."/>
            <person name="Wiebenga A."/>
            <person name="De Vries R.P."/>
            <person name="Grigoriev I.V."/>
            <person name="Mortensen U.H."/>
            <person name="Andersen M.R."/>
            <person name="Baker S.E."/>
        </authorList>
    </citation>
    <scope>NUCLEOTIDE SEQUENCE [LARGE SCALE GENOMIC DNA]</scope>
    <source>
        <strain evidence="7 8">IBT 23096</strain>
    </source>
</reference>
<evidence type="ECO:0000256" key="2">
    <source>
        <dbReference type="ARBA" id="ARBA00023015"/>
    </source>
</evidence>
<dbReference type="PANTHER" id="PTHR31668:SF26">
    <property type="entry name" value="GLUCOSE TRANSPORT TRANSCRIPTION REGULATOR RGT1-RELATED"/>
    <property type="match status" value="1"/>
</dbReference>
<dbReference type="PANTHER" id="PTHR31668">
    <property type="entry name" value="GLUCOSE TRANSPORT TRANSCRIPTION REGULATOR RGT1-RELATED-RELATED"/>
    <property type="match status" value="1"/>
</dbReference>
<dbReference type="Pfam" id="PF00172">
    <property type="entry name" value="Zn_clus"/>
    <property type="match status" value="1"/>
</dbReference>
<dbReference type="GO" id="GO:0009893">
    <property type="term" value="P:positive regulation of metabolic process"/>
    <property type="evidence" value="ECO:0007669"/>
    <property type="project" value="UniProtKB-ARBA"/>
</dbReference>
<dbReference type="InterPro" id="IPR036864">
    <property type="entry name" value="Zn2-C6_fun-type_DNA-bd_sf"/>
</dbReference>
<dbReference type="PROSITE" id="PS50048">
    <property type="entry name" value="ZN2_CY6_FUNGAL_2"/>
    <property type="match status" value="1"/>
</dbReference>
<dbReference type="OrthoDB" id="2283488at2759"/>
<evidence type="ECO:0000259" key="6">
    <source>
        <dbReference type="PROSITE" id="PS50048"/>
    </source>
</evidence>
<keyword evidence="2" id="KW-0805">Transcription regulation</keyword>